<dbReference type="GO" id="GO:0035435">
    <property type="term" value="P:phosphate ion transmembrane transport"/>
    <property type="evidence" value="ECO:0007669"/>
    <property type="project" value="TreeGrafter"/>
</dbReference>
<dbReference type="EMBL" id="CAACVG010007165">
    <property type="protein sequence ID" value="VEN43963.1"/>
    <property type="molecule type" value="Genomic_DNA"/>
</dbReference>
<comment type="subcellular location">
    <subcellularLocation>
        <location evidence="1">Membrane</location>
        <topology evidence="1">Multi-pass membrane protein</topology>
    </subcellularLocation>
</comment>
<dbReference type="GO" id="GO:0005315">
    <property type="term" value="F:phosphate transmembrane transporter activity"/>
    <property type="evidence" value="ECO:0007669"/>
    <property type="project" value="InterPro"/>
</dbReference>
<evidence type="ECO:0000313" key="9">
    <source>
        <dbReference type="EMBL" id="VEN43963.1"/>
    </source>
</evidence>
<dbReference type="GO" id="GO:0016020">
    <property type="term" value="C:membrane"/>
    <property type="evidence" value="ECO:0007669"/>
    <property type="project" value="UniProtKB-SubCell"/>
</dbReference>
<keyword evidence="5 8" id="KW-0812">Transmembrane</keyword>
<accession>A0A653C8B7</accession>
<dbReference type="InterPro" id="IPR001204">
    <property type="entry name" value="Phos_transporter"/>
</dbReference>
<keyword evidence="4" id="KW-0592">Phosphate transport</keyword>
<evidence type="ECO:0000256" key="4">
    <source>
        <dbReference type="ARBA" id="ARBA00022592"/>
    </source>
</evidence>
<reference evidence="9 10" key="1">
    <citation type="submission" date="2019-01" db="EMBL/GenBank/DDBJ databases">
        <authorList>
            <person name="Sayadi A."/>
        </authorList>
    </citation>
    <scope>NUCLEOTIDE SEQUENCE [LARGE SCALE GENOMIC DNA]</scope>
</reference>
<gene>
    <name evidence="9" type="ORF">CALMAC_LOCUS6935</name>
</gene>
<comment type="similarity">
    <text evidence="2">Belongs to the inorganic phosphate transporter (PiT) (TC 2.A.20) family.</text>
</comment>
<evidence type="ECO:0000313" key="10">
    <source>
        <dbReference type="Proteomes" id="UP000410492"/>
    </source>
</evidence>
<organism evidence="9 10">
    <name type="scientific">Callosobruchus maculatus</name>
    <name type="common">Southern cowpea weevil</name>
    <name type="synonym">Pulse bruchid</name>
    <dbReference type="NCBI Taxonomy" id="64391"/>
    <lineage>
        <taxon>Eukaryota</taxon>
        <taxon>Metazoa</taxon>
        <taxon>Ecdysozoa</taxon>
        <taxon>Arthropoda</taxon>
        <taxon>Hexapoda</taxon>
        <taxon>Insecta</taxon>
        <taxon>Pterygota</taxon>
        <taxon>Neoptera</taxon>
        <taxon>Endopterygota</taxon>
        <taxon>Coleoptera</taxon>
        <taxon>Polyphaga</taxon>
        <taxon>Cucujiformia</taxon>
        <taxon>Chrysomeloidea</taxon>
        <taxon>Chrysomelidae</taxon>
        <taxon>Bruchinae</taxon>
        <taxon>Bruchini</taxon>
        <taxon>Callosobruchus</taxon>
    </lineage>
</organism>
<keyword evidence="3" id="KW-0813">Transport</keyword>
<dbReference type="OrthoDB" id="260807at2759"/>
<dbReference type="Pfam" id="PF01384">
    <property type="entry name" value="PHO4"/>
    <property type="match status" value="1"/>
</dbReference>
<evidence type="ECO:0000256" key="6">
    <source>
        <dbReference type="ARBA" id="ARBA00022989"/>
    </source>
</evidence>
<proteinExistence type="inferred from homology"/>
<sequence length="249" mass="27598">MVPWQRRKIKEEFGGGVEENPKRHSRNSALLERQLTVISESTELQNLDQVQTSDKHTHPNVNHKDVETGTRYIRPTELKLVESSANVNPTLSPSSSGMLKKIMKLSLRIEVFQDCLVFYRQGTVQQKAETPLFILLYGGLGISVGLWLWGRRVIETIGEDLTTITPSTGFTIEVGAAFTVLLASKVGIPISTTHCKVGSVVFVGYFSSSKKGVDWSLFSSHRSIAISSHHVTVKLSSSNKVPLELSMVF</sequence>
<evidence type="ECO:0000256" key="3">
    <source>
        <dbReference type="ARBA" id="ARBA00022448"/>
    </source>
</evidence>
<evidence type="ECO:0008006" key="11">
    <source>
        <dbReference type="Google" id="ProtNLM"/>
    </source>
</evidence>
<evidence type="ECO:0000256" key="1">
    <source>
        <dbReference type="ARBA" id="ARBA00004141"/>
    </source>
</evidence>
<dbReference type="PANTHER" id="PTHR11101:SF80">
    <property type="entry name" value="PHOSPHATE TRANSPORTER"/>
    <property type="match status" value="1"/>
</dbReference>
<keyword evidence="6 8" id="KW-1133">Transmembrane helix</keyword>
<dbReference type="Proteomes" id="UP000410492">
    <property type="component" value="Unassembled WGS sequence"/>
</dbReference>
<name>A0A653C8B7_CALMS</name>
<feature type="transmembrane region" description="Helical" evidence="8">
    <location>
        <begin position="130"/>
        <end position="149"/>
    </location>
</feature>
<evidence type="ECO:0000256" key="2">
    <source>
        <dbReference type="ARBA" id="ARBA00009916"/>
    </source>
</evidence>
<evidence type="ECO:0000256" key="7">
    <source>
        <dbReference type="ARBA" id="ARBA00023136"/>
    </source>
</evidence>
<keyword evidence="10" id="KW-1185">Reference proteome</keyword>
<evidence type="ECO:0000256" key="5">
    <source>
        <dbReference type="ARBA" id="ARBA00022692"/>
    </source>
</evidence>
<dbReference type="PANTHER" id="PTHR11101">
    <property type="entry name" value="PHOSPHATE TRANSPORTER"/>
    <property type="match status" value="1"/>
</dbReference>
<keyword evidence="7 8" id="KW-0472">Membrane</keyword>
<protein>
    <recommendedName>
        <fullName evidence="11">Phosphate transporter</fullName>
    </recommendedName>
</protein>
<dbReference type="AlphaFoldDB" id="A0A653C8B7"/>
<evidence type="ECO:0000256" key="8">
    <source>
        <dbReference type="SAM" id="Phobius"/>
    </source>
</evidence>